<dbReference type="GO" id="GO:0009102">
    <property type="term" value="P:biotin biosynthetic process"/>
    <property type="evidence" value="ECO:0007669"/>
    <property type="project" value="UniProtKB-UniRule"/>
</dbReference>
<keyword evidence="6 8" id="KW-0067">ATP-binding</keyword>
<keyword evidence="2 8" id="KW-0436">Ligase</keyword>
<comment type="catalytic activity">
    <reaction evidence="8">
        <text>(7R,8S)-7,8-diammoniononanoate + CO2 + ATP = (4R,5S)-dethiobiotin + ADP + phosphate + 3 H(+)</text>
        <dbReference type="Rhea" id="RHEA:15805"/>
        <dbReference type="ChEBI" id="CHEBI:15378"/>
        <dbReference type="ChEBI" id="CHEBI:16526"/>
        <dbReference type="ChEBI" id="CHEBI:30616"/>
        <dbReference type="ChEBI" id="CHEBI:43474"/>
        <dbReference type="ChEBI" id="CHEBI:149469"/>
        <dbReference type="ChEBI" id="CHEBI:149473"/>
        <dbReference type="ChEBI" id="CHEBI:456216"/>
        <dbReference type="EC" id="6.3.3.3"/>
    </reaction>
</comment>
<dbReference type="GO" id="GO:0005524">
    <property type="term" value="F:ATP binding"/>
    <property type="evidence" value="ECO:0007669"/>
    <property type="project" value="UniProtKB-UniRule"/>
</dbReference>
<evidence type="ECO:0000256" key="6">
    <source>
        <dbReference type="ARBA" id="ARBA00022840"/>
    </source>
</evidence>
<name>A0A545T3M9_9GAMM</name>
<comment type="cofactor">
    <cofactor evidence="8">
        <name>Mg(2+)</name>
        <dbReference type="ChEBI" id="CHEBI:18420"/>
    </cofactor>
</comment>
<dbReference type="SUPFAM" id="SSF52540">
    <property type="entry name" value="P-loop containing nucleoside triphosphate hydrolases"/>
    <property type="match status" value="1"/>
</dbReference>
<dbReference type="GO" id="GO:0042803">
    <property type="term" value="F:protein homodimerization activity"/>
    <property type="evidence" value="ECO:0007669"/>
    <property type="project" value="UniProtKB-ARBA"/>
</dbReference>
<dbReference type="InterPro" id="IPR027417">
    <property type="entry name" value="P-loop_NTPase"/>
</dbReference>
<dbReference type="NCBIfam" id="TIGR00347">
    <property type="entry name" value="bioD"/>
    <property type="match status" value="1"/>
</dbReference>
<dbReference type="Proteomes" id="UP000319732">
    <property type="component" value="Unassembled WGS sequence"/>
</dbReference>
<evidence type="ECO:0000313" key="10">
    <source>
        <dbReference type="Proteomes" id="UP000319732"/>
    </source>
</evidence>
<evidence type="ECO:0000313" key="9">
    <source>
        <dbReference type="EMBL" id="TQV71833.1"/>
    </source>
</evidence>
<evidence type="ECO:0000256" key="5">
    <source>
        <dbReference type="ARBA" id="ARBA00022756"/>
    </source>
</evidence>
<keyword evidence="3 8" id="KW-0479">Metal-binding</keyword>
<dbReference type="EMBL" id="VHSG01000020">
    <property type="protein sequence ID" value="TQV71833.1"/>
    <property type="molecule type" value="Genomic_DNA"/>
</dbReference>
<reference evidence="9 10" key="1">
    <citation type="submission" date="2019-06" db="EMBL/GenBank/DDBJ databases">
        <title>Whole genome sequence for Cellvibrionaceae sp. R142.</title>
        <authorList>
            <person name="Wang G."/>
        </authorList>
    </citation>
    <scope>NUCLEOTIDE SEQUENCE [LARGE SCALE GENOMIC DNA]</scope>
    <source>
        <strain evidence="9 10">R142</strain>
    </source>
</reference>
<dbReference type="FunFam" id="3.40.50.300:FF:000292">
    <property type="entry name" value="ATP-dependent dethiobiotin synthetase BioD"/>
    <property type="match status" value="1"/>
</dbReference>
<feature type="binding site" evidence="8">
    <location>
        <begin position="206"/>
        <end position="208"/>
    </location>
    <ligand>
        <name>ATP</name>
        <dbReference type="ChEBI" id="CHEBI:30616"/>
    </ligand>
</feature>
<evidence type="ECO:0000256" key="4">
    <source>
        <dbReference type="ARBA" id="ARBA00022741"/>
    </source>
</evidence>
<dbReference type="GO" id="GO:0005829">
    <property type="term" value="C:cytosol"/>
    <property type="evidence" value="ECO:0007669"/>
    <property type="project" value="TreeGrafter"/>
</dbReference>
<feature type="binding site" evidence="8">
    <location>
        <position position="55"/>
    </location>
    <ligand>
        <name>Mg(2+)</name>
        <dbReference type="ChEBI" id="CHEBI:18420"/>
    </ligand>
</feature>
<sequence length="227" mass="23999">MAKGFFVTGTDTEVGKTFIACALLWAARQRGLTTAAVKPVAAGCAVTPAGLRNDDALQLQAAMTLDLPYEQVNPVALAPAIAPHIAAAQAGRQLDAARLTGFCRGVLTQRCDLVLVEGAGGWRVPLNRRQYLSDVARELNLGVILVVGMRLGCLNHVFLSAEAIHRDGLTLSGWVANGVTPPMAAYQDNLDTLKQSLPAPCLGEVPHLDAGRPELAADCLDIQKLLD</sequence>
<organism evidence="9 10">
    <name type="scientific">Exilibacterium tricleocarpae</name>
    <dbReference type="NCBI Taxonomy" id="2591008"/>
    <lineage>
        <taxon>Bacteria</taxon>
        <taxon>Pseudomonadati</taxon>
        <taxon>Pseudomonadota</taxon>
        <taxon>Gammaproteobacteria</taxon>
        <taxon>Cellvibrionales</taxon>
        <taxon>Cellvibrionaceae</taxon>
        <taxon>Exilibacterium</taxon>
    </lineage>
</organism>
<feature type="binding site" evidence="8">
    <location>
        <begin position="117"/>
        <end position="120"/>
    </location>
    <ligand>
        <name>ATP</name>
        <dbReference type="ChEBI" id="CHEBI:30616"/>
    </ligand>
</feature>
<dbReference type="Pfam" id="PF13500">
    <property type="entry name" value="AAA_26"/>
    <property type="match status" value="1"/>
</dbReference>
<gene>
    <name evidence="8 9" type="primary">bioD</name>
    <name evidence="9" type="ORF">FKG94_19510</name>
</gene>
<comment type="function">
    <text evidence="8">Catalyzes a mechanistically unusual reaction, the ATP-dependent insertion of CO2 between the N7 and N8 nitrogen atoms of 7,8-diaminopelargonic acid (DAPA, also called 7,8-diammoniononanoate) to form a ureido ring.</text>
</comment>
<dbReference type="AlphaFoldDB" id="A0A545T3M9"/>
<feature type="binding site" evidence="8">
    <location>
        <position position="55"/>
    </location>
    <ligand>
        <name>ATP</name>
        <dbReference type="ChEBI" id="CHEBI:30616"/>
    </ligand>
</feature>
<dbReference type="Gene3D" id="3.40.50.300">
    <property type="entry name" value="P-loop containing nucleotide triphosphate hydrolases"/>
    <property type="match status" value="1"/>
</dbReference>
<keyword evidence="7 8" id="KW-0460">Magnesium</keyword>
<dbReference type="OrthoDB" id="9802097at2"/>
<comment type="pathway">
    <text evidence="8">Cofactor biosynthesis; biotin biosynthesis; biotin from 7,8-diaminononanoate: step 1/2.</text>
</comment>
<dbReference type="RefSeq" id="WP_142928609.1">
    <property type="nucleotide sequence ID" value="NZ_ML660099.1"/>
</dbReference>
<protein>
    <recommendedName>
        <fullName evidence="8">ATP-dependent dethiobiotin synthetase BioD</fullName>
        <ecNumber evidence="8">6.3.3.3</ecNumber>
    </recommendedName>
    <alternativeName>
        <fullName evidence="8">DTB synthetase</fullName>
        <shortName evidence="8">DTBS</shortName>
    </alternativeName>
    <alternativeName>
        <fullName evidence="8">Dethiobiotin synthase</fullName>
    </alternativeName>
</protein>
<keyword evidence="5 8" id="KW-0093">Biotin biosynthesis</keyword>
<dbReference type="PIRSF" id="PIRSF006755">
    <property type="entry name" value="DTB_synth"/>
    <property type="match status" value="1"/>
</dbReference>
<accession>A0A545T3M9</accession>
<dbReference type="HAMAP" id="MF_00336">
    <property type="entry name" value="BioD"/>
    <property type="match status" value="1"/>
</dbReference>
<evidence type="ECO:0000256" key="3">
    <source>
        <dbReference type="ARBA" id="ARBA00022723"/>
    </source>
</evidence>
<evidence type="ECO:0000256" key="8">
    <source>
        <dbReference type="HAMAP-Rule" id="MF_00336"/>
    </source>
</evidence>
<evidence type="ECO:0000256" key="1">
    <source>
        <dbReference type="ARBA" id="ARBA00022490"/>
    </source>
</evidence>
<comment type="subcellular location">
    <subcellularLocation>
        <location evidence="8">Cytoplasm</location>
    </subcellularLocation>
</comment>
<proteinExistence type="inferred from homology"/>
<evidence type="ECO:0000256" key="7">
    <source>
        <dbReference type="ARBA" id="ARBA00022842"/>
    </source>
</evidence>
<feature type="active site" evidence="8">
    <location>
        <position position="38"/>
    </location>
</feature>
<comment type="subunit">
    <text evidence="8">Homodimer.</text>
</comment>
<dbReference type="CDD" id="cd03109">
    <property type="entry name" value="DTBS"/>
    <property type="match status" value="1"/>
</dbReference>
<comment type="caution">
    <text evidence="9">The sequence shown here is derived from an EMBL/GenBank/DDBJ whole genome shotgun (WGS) entry which is preliminary data.</text>
</comment>
<evidence type="ECO:0000256" key="2">
    <source>
        <dbReference type="ARBA" id="ARBA00022598"/>
    </source>
</evidence>
<dbReference type="EC" id="6.3.3.3" evidence="8"/>
<keyword evidence="1 8" id="KW-0963">Cytoplasm</keyword>
<keyword evidence="10" id="KW-1185">Reference proteome</keyword>
<feature type="binding site" evidence="8">
    <location>
        <begin position="13"/>
        <end position="18"/>
    </location>
    <ligand>
        <name>ATP</name>
        <dbReference type="ChEBI" id="CHEBI:30616"/>
    </ligand>
</feature>
<dbReference type="GO" id="GO:0004141">
    <property type="term" value="F:dethiobiotin synthase activity"/>
    <property type="evidence" value="ECO:0007669"/>
    <property type="project" value="UniProtKB-UniRule"/>
</dbReference>
<feature type="binding site" evidence="8">
    <location>
        <position position="117"/>
    </location>
    <ligand>
        <name>Mg(2+)</name>
        <dbReference type="ChEBI" id="CHEBI:18420"/>
    </ligand>
</feature>
<comment type="caution">
    <text evidence="8">Lacks conserved residue(s) required for the propagation of feature annotation.</text>
</comment>
<dbReference type="InterPro" id="IPR004472">
    <property type="entry name" value="DTB_synth_BioD"/>
</dbReference>
<keyword evidence="4 8" id="KW-0547">Nucleotide-binding</keyword>
<dbReference type="PANTHER" id="PTHR43210:SF5">
    <property type="entry name" value="DETHIOBIOTIN SYNTHETASE"/>
    <property type="match status" value="1"/>
</dbReference>
<dbReference type="PANTHER" id="PTHR43210">
    <property type="entry name" value="DETHIOBIOTIN SYNTHETASE"/>
    <property type="match status" value="1"/>
</dbReference>
<feature type="binding site" evidence="8">
    <location>
        <position position="17"/>
    </location>
    <ligand>
        <name>Mg(2+)</name>
        <dbReference type="ChEBI" id="CHEBI:18420"/>
    </ligand>
</feature>
<comment type="similarity">
    <text evidence="8">Belongs to the dethiobiotin synthetase family.</text>
</comment>
<dbReference type="UniPathway" id="UPA00078">
    <property type="reaction ID" value="UER00161"/>
</dbReference>
<dbReference type="GO" id="GO:0000287">
    <property type="term" value="F:magnesium ion binding"/>
    <property type="evidence" value="ECO:0007669"/>
    <property type="project" value="UniProtKB-UniRule"/>
</dbReference>